<sequence>MTYQFKAIAAARKHLIETKDAGDPFEVLTKKFGQHADETLRRIEEVDQKATGTRAMVQEMEQMLAREGSAAPARSKSWGEQFADNPGLKSFSEDTSRPGRFRVEVKDITTGATSGGAMSQNFRDGEVTTLARKRMTVRDLLPVVQVSGNAAEYVVQTSRPNAAATVAEGALKPESDMALELRTAPTRVIAHWITASRQVLDDSAQLRDLINGELRYGLQEAEEVQLLNGDGTGSNLTGLIPNATAFSDPLGVTGGSMIDTIASAILQNALANLPADGLIVHPADWTTMRTLKNGDGDYILGHPAAAVEPRLFGLPAVVTPAITQGQFLVGNFRASATVYDRWQPTVQVSTDHADFFIRNLVAILAEERLALAIKQPLALTYGAFDGE</sequence>
<reference evidence="4 5" key="1">
    <citation type="submission" date="2019-11" db="EMBL/GenBank/DDBJ databases">
        <authorList>
            <person name="Dong K."/>
        </authorList>
    </citation>
    <scope>NUCLEOTIDE SEQUENCE [LARGE SCALE GENOMIC DNA]</scope>
    <source>
        <strain evidence="4 5">NBRC 111993</strain>
    </source>
</reference>
<accession>A0A6L6JA71</accession>
<dbReference type="RefSeq" id="WP_155094953.1">
    <property type="nucleotide sequence ID" value="NZ_WMIE01000003.1"/>
</dbReference>
<dbReference type="SUPFAM" id="SSF56563">
    <property type="entry name" value="Major capsid protein gp5"/>
    <property type="match status" value="1"/>
</dbReference>
<evidence type="ECO:0000256" key="1">
    <source>
        <dbReference type="ARBA" id="ARBA00004328"/>
    </source>
</evidence>
<keyword evidence="5" id="KW-1185">Reference proteome</keyword>
<feature type="domain" description="Phage capsid-like C-terminal" evidence="3">
    <location>
        <begin position="115"/>
        <end position="382"/>
    </location>
</feature>
<dbReference type="InterPro" id="IPR024455">
    <property type="entry name" value="Phage_capsid"/>
</dbReference>
<evidence type="ECO:0000259" key="3">
    <source>
        <dbReference type="Pfam" id="PF05065"/>
    </source>
</evidence>
<dbReference type="InterPro" id="IPR054612">
    <property type="entry name" value="Phage_capsid-like_C"/>
</dbReference>
<name>A0A6L6JA71_9RHOB</name>
<dbReference type="OrthoDB" id="637859at2"/>
<dbReference type="Gene3D" id="3.30.2320.10">
    <property type="entry name" value="hypothetical protein PF0899 domain"/>
    <property type="match status" value="1"/>
</dbReference>
<organism evidence="4 5">
    <name type="scientific">Paracoccus aestuariivivens</name>
    <dbReference type="NCBI Taxonomy" id="1820333"/>
    <lineage>
        <taxon>Bacteria</taxon>
        <taxon>Pseudomonadati</taxon>
        <taxon>Pseudomonadota</taxon>
        <taxon>Alphaproteobacteria</taxon>
        <taxon>Rhodobacterales</taxon>
        <taxon>Paracoccaceae</taxon>
        <taxon>Paracoccus</taxon>
    </lineage>
</organism>
<dbReference type="AlphaFoldDB" id="A0A6L6JA71"/>
<feature type="region of interest" description="Disordered" evidence="2">
    <location>
        <begin position="70"/>
        <end position="95"/>
    </location>
</feature>
<dbReference type="Gene3D" id="3.30.2400.10">
    <property type="entry name" value="Major capsid protein gp5"/>
    <property type="match status" value="1"/>
</dbReference>
<evidence type="ECO:0000313" key="4">
    <source>
        <dbReference type="EMBL" id="MTH77567.1"/>
    </source>
</evidence>
<comment type="subcellular location">
    <subcellularLocation>
        <location evidence="1">Virion</location>
    </subcellularLocation>
</comment>
<dbReference type="Pfam" id="PF05065">
    <property type="entry name" value="Phage_capsid"/>
    <property type="match status" value="1"/>
</dbReference>
<dbReference type="EMBL" id="WMIE01000003">
    <property type="protein sequence ID" value="MTH77567.1"/>
    <property type="molecule type" value="Genomic_DNA"/>
</dbReference>
<dbReference type="NCBIfam" id="TIGR01554">
    <property type="entry name" value="major_cap_HK97"/>
    <property type="match status" value="1"/>
</dbReference>
<comment type="caution">
    <text evidence="4">The sequence shown here is derived from an EMBL/GenBank/DDBJ whole genome shotgun (WGS) entry which is preliminary data.</text>
</comment>
<evidence type="ECO:0000313" key="5">
    <source>
        <dbReference type="Proteomes" id="UP000478183"/>
    </source>
</evidence>
<proteinExistence type="predicted"/>
<evidence type="ECO:0000256" key="2">
    <source>
        <dbReference type="SAM" id="MobiDB-lite"/>
    </source>
</evidence>
<dbReference type="Proteomes" id="UP000478183">
    <property type="component" value="Unassembled WGS sequence"/>
</dbReference>
<protein>
    <submittedName>
        <fullName evidence="4">Phage major capsid protein</fullName>
    </submittedName>
</protein>
<gene>
    <name evidence="4" type="ORF">GL286_07500</name>
</gene>